<organism evidence="1 2">
    <name type="scientific">Aristaeella hokkaidonensis</name>
    <dbReference type="NCBI Taxonomy" id="3046382"/>
    <lineage>
        <taxon>Bacteria</taxon>
        <taxon>Bacillati</taxon>
        <taxon>Bacillota</taxon>
        <taxon>Clostridia</taxon>
        <taxon>Eubacteriales</taxon>
        <taxon>Aristaeellaceae</taxon>
        <taxon>Aristaeella</taxon>
    </lineage>
</organism>
<sequence length="119" mass="13543">MEEKKLPHNHHCGIEEQFDHMPVPEAFGATAELFKLLGDPTRVRLFWLLCHCEECVLNLSVMMNMSSPALSHHLKLLKACGLIVSRREGKEVYYRASDNVQASELHHVIEHVAEIACPE</sequence>
<dbReference type="EMBL" id="CP068393">
    <property type="protein sequence ID" value="QUC66836.1"/>
    <property type="molecule type" value="Genomic_DNA"/>
</dbReference>
<protein>
    <submittedName>
        <fullName evidence="1">Winged helix-turn-helix transcriptional regulator</fullName>
    </submittedName>
</protein>
<name>A0AC61N862_9FIRM</name>
<keyword evidence="2" id="KW-1185">Reference proteome</keyword>
<accession>A0AC61N862</accession>
<evidence type="ECO:0000313" key="2">
    <source>
        <dbReference type="Proteomes" id="UP000682782"/>
    </source>
</evidence>
<reference evidence="1" key="1">
    <citation type="submission" date="2021-01" db="EMBL/GenBank/DDBJ databases">
        <title>Complete genome sequence of Clostridiales bacterium R-7.</title>
        <authorList>
            <person name="Mahoney-Kurpe S.C."/>
            <person name="Palevich N."/>
            <person name="Koike S."/>
            <person name="Moon C.D."/>
            <person name="Attwood G.T."/>
        </authorList>
    </citation>
    <scope>NUCLEOTIDE SEQUENCE</scope>
    <source>
        <strain evidence="1">R-7</strain>
    </source>
</reference>
<proteinExistence type="predicted"/>
<evidence type="ECO:0000313" key="1">
    <source>
        <dbReference type="EMBL" id="QUC66836.1"/>
    </source>
</evidence>
<dbReference type="Proteomes" id="UP000682782">
    <property type="component" value="Chromosome"/>
</dbReference>
<gene>
    <name evidence="1" type="ORF">JYE49_13470</name>
</gene>